<keyword evidence="3" id="KW-1185">Reference proteome</keyword>
<proteinExistence type="predicted"/>
<dbReference type="PANTHER" id="PTHR31973:SF195">
    <property type="entry name" value="MUDR FAMILY TRANSPOSASE"/>
    <property type="match status" value="1"/>
</dbReference>
<dbReference type="Pfam" id="PF10551">
    <property type="entry name" value="MULE"/>
    <property type="match status" value="1"/>
</dbReference>
<dbReference type="Proteomes" id="UP001358586">
    <property type="component" value="Chromosome 8"/>
</dbReference>
<feature type="domain" description="MULE transposase" evidence="1">
    <location>
        <begin position="69"/>
        <end position="153"/>
    </location>
</feature>
<comment type="caution">
    <text evidence="2">The sequence shown here is derived from an EMBL/GenBank/DDBJ whole genome shotgun (WGS) entry which is preliminary data.</text>
</comment>
<sequence length="311" mass="35844">MNSYMLATFILPTEKADPRTLVPILIANIRSQLRYTPSYRKAWIAKQKALEKIHGGGTFHIMKCGSGVRYTHRLLLVVTQDDSGRIFPIVLAITPGESADNWEFFLSRLMRHVCLQPNICVISDKGTGILAAIERQGNLWHCTHHRYCLRHWTQAYDDGLRYGHMTSNLAECINFFLKGTRYLPITLVVRETYFSLAALFSKRAASYKGQMQEGRVWCAKVLQEINKAKAQANIMHTVCHDRDNLWFRVTEFDRLYEGIIGGQYYVHLINKTYDCGRFDALRYTCAHVIAACQNLLLDPMSYDEVYKLETM</sequence>
<dbReference type="InterPro" id="IPR018289">
    <property type="entry name" value="MULE_transposase_dom"/>
</dbReference>
<evidence type="ECO:0000259" key="1">
    <source>
        <dbReference type="Pfam" id="PF10551"/>
    </source>
</evidence>
<organism evidence="2 3">
    <name type="scientific">Gossypium arboreum</name>
    <name type="common">Tree cotton</name>
    <name type="synonym">Gossypium nanking</name>
    <dbReference type="NCBI Taxonomy" id="29729"/>
    <lineage>
        <taxon>Eukaryota</taxon>
        <taxon>Viridiplantae</taxon>
        <taxon>Streptophyta</taxon>
        <taxon>Embryophyta</taxon>
        <taxon>Tracheophyta</taxon>
        <taxon>Spermatophyta</taxon>
        <taxon>Magnoliopsida</taxon>
        <taxon>eudicotyledons</taxon>
        <taxon>Gunneridae</taxon>
        <taxon>Pentapetalae</taxon>
        <taxon>rosids</taxon>
        <taxon>malvids</taxon>
        <taxon>Malvales</taxon>
        <taxon>Malvaceae</taxon>
        <taxon>Malvoideae</taxon>
        <taxon>Gossypium</taxon>
    </lineage>
</organism>
<reference evidence="2 3" key="1">
    <citation type="submission" date="2023-03" db="EMBL/GenBank/DDBJ databases">
        <title>WGS of Gossypium arboreum.</title>
        <authorList>
            <person name="Yu D."/>
        </authorList>
    </citation>
    <scope>NUCLEOTIDE SEQUENCE [LARGE SCALE GENOMIC DNA]</scope>
    <source>
        <tissue evidence="2">Leaf</tissue>
    </source>
</reference>
<evidence type="ECO:0000313" key="3">
    <source>
        <dbReference type="Proteomes" id="UP001358586"/>
    </source>
</evidence>
<dbReference type="PANTHER" id="PTHR31973">
    <property type="entry name" value="POLYPROTEIN, PUTATIVE-RELATED"/>
    <property type="match status" value="1"/>
</dbReference>
<name>A0ABR0P219_GOSAR</name>
<gene>
    <name evidence="2" type="ORF">PVK06_028114</name>
</gene>
<accession>A0ABR0P219</accession>
<evidence type="ECO:0000313" key="2">
    <source>
        <dbReference type="EMBL" id="KAK5812676.1"/>
    </source>
</evidence>
<protein>
    <recommendedName>
        <fullName evidence="1">MULE transposase domain-containing protein</fullName>
    </recommendedName>
</protein>
<dbReference type="EMBL" id="JARKNE010000008">
    <property type="protein sequence ID" value="KAK5812676.1"/>
    <property type="molecule type" value="Genomic_DNA"/>
</dbReference>